<feature type="compositionally biased region" description="Basic and acidic residues" evidence="1">
    <location>
        <begin position="150"/>
        <end position="160"/>
    </location>
</feature>
<feature type="compositionally biased region" description="Basic and acidic residues" evidence="1">
    <location>
        <begin position="48"/>
        <end position="65"/>
    </location>
</feature>
<accession>A0AA36EGU2</accession>
<organism evidence="2 3">
    <name type="scientific">Lactuca saligna</name>
    <name type="common">Willowleaf lettuce</name>
    <dbReference type="NCBI Taxonomy" id="75948"/>
    <lineage>
        <taxon>Eukaryota</taxon>
        <taxon>Viridiplantae</taxon>
        <taxon>Streptophyta</taxon>
        <taxon>Embryophyta</taxon>
        <taxon>Tracheophyta</taxon>
        <taxon>Spermatophyta</taxon>
        <taxon>Magnoliopsida</taxon>
        <taxon>eudicotyledons</taxon>
        <taxon>Gunneridae</taxon>
        <taxon>Pentapetalae</taxon>
        <taxon>asterids</taxon>
        <taxon>campanulids</taxon>
        <taxon>Asterales</taxon>
        <taxon>Asteraceae</taxon>
        <taxon>Cichorioideae</taxon>
        <taxon>Cichorieae</taxon>
        <taxon>Lactucinae</taxon>
        <taxon>Lactuca</taxon>
    </lineage>
</organism>
<gene>
    <name evidence="2" type="ORF">LSALG_LOCUS34955</name>
</gene>
<dbReference type="Proteomes" id="UP001177003">
    <property type="component" value="Chromosome 8"/>
</dbReference>
<sequence>MDDVNYDSIFGISDQAVDAERNATDNQTSENSKHHNDPISNLNLNPNEKADDPVEGEHLDSNSFVEGEHYSARYNMSTNVNIEEEPFLEEEPINEPEKNIETESIIEGEPILKNDENHEEENFDDANDSISIIGSETDQEEKKKSKKSKKIEGESLEKGVKAEQKNQELIVTSRTVEEVSPVLTSVADTLVIEASPSKEMIPSKMGVFRRIKIKRKSQLVKKTQVTSTTDSPTFQFIMDQPFTTIFSTQSTDPPNPSLPVAETMAVDEETDNEGFGGTFETLSFDKAEEDFPDHMLMMMK</sequence>
<protein>
    <submittedName>
        <fullName evidence="2">Uncharacterized protein</fullName>
    </submittedName>
</protein>
<evidence type="ECO:0000313" key="3">
    <source>
        <dbReference type="Proteomes" id="UP001177003"/>
    </source>
</evidence>
<evidence type="ECO:0000256" key="1">
    <source>
        <dbReference type="SAM" id="MobiDB-lite"/>
    </source>
</evidence>
<feature type="region of interest" description="Disordered" evidence="1">
    <location>
        <begin position="1"/>
        <end position="65"/>
    </location>
</feature>
<evidence type="ECO:0000313" key="2">
    <source>
        <dbReference type="EMBL" id="CAI9296051.1"/>
    </source>
</evidence>
<reference evidence="2" key="1">
    <citation type="submission" date="2023-04" db="EMBL/GenBank/DDBJ databases">
        <authorList>
            <person name="Vijverberg K."/>
            <person name="Xiong W."/>
            <person name="Schranz E."/>
        </authorList>
    </citation>
    <scope>NUCLEOTIDE SEQUENCE</scope>
</reference>
<dbReference type="AlphaFoldDB" id="A0AA36EGU2"/>
<feature type="region of interest" description="Disordered" evidence="1">
    <location>
        <begin position="121"/>
        <end position="160"/>
    </location>
</feature>
<name>A0AA36EGU2_LACSI</name>
<proteinExistence type="predicted"/>
<keyword evidence="3" id="KW-1185">Reference proteome</keyword>
<dbReference type="EMBL" id="OX465084">
    <property type="protein sequence ID" value="CAI9296051.1"/>
    <property type="molecule type" value="Genomic_DNA"/>
</dbReference>